<evidence type="ECO:0000256" key="2">
    <source>
        <dbReference type="ARBA" id="ARBA00022692"/>
    </source>
</evidence>
<protein>
    <submittedName>
        <fullName evidence="9">Mg2+ transporter protein CorA-like/Zinc transport protein ZntB</fullName>
    </submittedName>
</protein>
<feature type="region of interest" description="Disordered" evidence="6">
    <location>
        <begin position="1"/>
        <end position="82"/>
    </location>
</feature>
<dbReference type="InterPro" id="IPR002523">
    <property type="entry name" value="MgTranspt_CorA/ZnTranspt_ZntB"/>
</dbReference>
<accession>A0A9W9K3Q5</accession>
<feature type="compositionally biased region" description="Polar residues" evidence="6">
    <location>
        <begin position="678"/>
        <end position="689"/>
    </location>
</feature>
<dbReference type="GO" id="GO:0016020">
    <property type="term" value="C:membrane"/>
    <property type="evidence" value="ECO:0007669"/>
    <property type="project" value="UniProtKB-SubCell"/>
</dbReference>
<keyword evidence="2 7" id="KW-0812">Transmembrane</keyword>
<dbReference type="EMBL" id="JAPMSZ010000009">
    <property type="protein sequence ID" value="KAJ5091665.1"/>
    <property type="molecule type" value="Genomic_DNA"/>
</dbReference>
<reference evidence="9" key="1">
    <citation type="submission" date="2022-11" db="EMBL/GenBank/DDBJ databases">
        <authorList>
            <person name="Petersen C."/>
        </authorList>
    </citation>
    <scope>NUCLEOTIDE SEQUENCE</scope>
    <source>
        <strain evidence="9">IBT 34128</strain>
    </source>
</reference>
<name>A0A9W9K3Q5_9EURO</name>
<dbReference type="Pfam" id="PF22893">
    <property type="entry name" value="ULD_2"/>
    <property type="match status" value="1"/>
</dbReference>
<evidence type="ECO:0000256" key="7">
    <source>
        <dbReference type="SAM" id="Phobius"/>
    </source>
</evidence>
<feature type="compositionally biased region" description="Pro residues" evidence="6">
    <location>
        <begin position="1099"/>
        <end position="1110"/>
    </location>
</feature>
<evidence type="ECO:0000313" key="9">
    <source>
        <dbReference type="EMBL" id="KAJ5091665.1"/>
    </source>
</evidence>
<feature type="transmembrane region" description="Helical" evidence="7">
    <location>
        <begin position="1670"/>
        <end position="1690"/>
    </location>
</feature>
<dbReference type="Gene3D" id="1.20.58.340">
    <property type="entry name" value="Magnesium transport protein CorA, transmembrane region"/>
    <property type="match status" value="1"/>
</dbReference>
<dbReference type="OrthoDB" id="5430750at2759"/>
<dbReference type="RefSeq" id="XP_056509863.1">
    <property type="nucleotide sequence ID" value="XM_056657063.1"/>
</dbReference>
<evidence type="ECO:0000256" key="3">
    <source>
        <dbReference type="ARBA" id="ARBA00022989"/>
    </source>
</evidence>
<proteinExistence type="predicted"/>
<feature type="domain" description="Ubiquitin-like" evidence="8">
    <location>
        <begin position="695"/>
        <end position="774"/>
    </location>
</feature>
<keyword evidence="4 7" id="KW-0472">Membrane</keyword>
<dbReference type="Pfam" id="PF01544">
    <property type="entry name" value="CorA"/>
    <property type="match status" value="1"/>
</dbReference>
<feature type="compositionally biased region" description="Polar residues" evidence="6">
    <location>
        <begin position="544"/>
        <end position="557"/>
    </location>
</feature>
<dbReference type="PANTHER" id="PTHR47685">
    <property type="entry name" value="MAGNESIUM TRANSPORT PROTEIN CORA"/>
    <property type="match status" value="1"/>
</dbReference>
<feature type="transmembrane region" description="Helical" evidence="7">
    <location>
        <begin position="1633"/>
        <end position="1650"/>
    </location>
</feature>
<feature type="compositionally biased region" description="Polar residues" evidence="6">
    <location>
        <begin position="878"/>
        <end position="902"/>
    </location>
</feature>
<evidence type="ECO:0000256" key="4">
    <source>
        <dbReference type="ARBA" id="ARBA00023136"/>
    </source>
</evidence>
<keyword evidence="3 7" id="KW-1133">Transmembrane helix</keyword>
<dbReference type="GeneID" id="81396232"/>
<evidence type="ECO:0000313" key="10">
    <source>
        <dbReference type="Proteomes" id="UP001141434"/>
    </source>
</evidence>
<dbReference type="PANTHER" id="PTHR47685:SF1">
    <property type="entry name" value="MAGNESIUM TRANSPORT PROTEIN CORA"/>
    <property type="match status" value="1"/>
</dbReference>
<dbReference type="SUPFAM" id="SSF144083">
    <property type="entry name" value="Magnesium transport protein CorA, transmembrane region"/>
    <property type="match status" value="1"/>
</dbReference>
<reference evidence="9" key="2">
    <citation type="journal article" date="2023" name="IMA Fungus">
        <title>Comparative genomic study of the Penicillium genus elucidates a diverse pangenome and 15 lateral gene transfer events.</title>
        <authorList>
            <person name="Petersen C."/>
            <person name="Sorensen T."/>
            <person name="Nielsen M.R."/>
            <person name="Sondergaard T.E."/>
            <person name="Sorensen J.L."/>
            <person name="Fitzpatrick D.A."/>
            <person name="Frisvad J.C."/>
            <person name="Nielsen K.L."/>
        </authorList>
    </citation>
    <scope>NUCLEOTIDE SEQUENCE</scope>
    <source>
        <strain evidence="9">IBT 34128</strain>
    </source>
</reference>
<feature type="compositionally biased region" description="Basic and acidic residues" evidence="6">
    <location>
        <begin position="839"/>
        <end position="876"/>
    </location>
</feature>
<dbReference type="Proteomes" id="UP001141434">
    <property type="component" value="Unassembled WGS sequence"/>
</dbReference>
<comment type="caution">
    <text evidence="9">The sequence shown here is derived from an EMBL/GenBank/DDBJ whole genome shotgun (WGS) entry which is preliminary data.</text>
</comment>
<feature type="compositionally biased region" description="Polar residues" evidence="6">
    <location>
        <begin position="776"/>
        <end position="786"/>
    </location>
</feature>
<keyword evidence="5" id="KW-0175">Coiled coil</keyword>
<feature type="compositionally biased region" description="Pro residues" evidence="6">
    <location>
        <begin position="522"/>
        <end position="537"/>
    </location>
</feature>
<feature type="region of interest" description="Disordered" evidence="6">
    <location>
        <begin position="1173"/>
        <end position="1209"/>
    </location>
</feature>
<feature type="compositionally biased region" description="Basic residues" evidence="6">
    <location>
        <begin position="61"/>
        <end position="76"/>
    </location>
</feature>
<evidence type="ECO:0000259" key="8">
    <source>
        <dbReference type="Pfam" id="PF22893"/>
    </source>
</evidence>
<organism evidence="9 10">
    <name type="scientific">Penicillium alfredii</name>
    <dbReference type="NCBI Taxonomy" id="1506179"/>
    <lineage>
        <taxon>Eukaryota</taxon>
        <taxon>Fungi</taxon>
        <taxon>Dikarya</taxon>
        <taxon>Ascomycota</taxon>
        <taxon>Pezizomycotina</taxon>
        <taxon>Eurotiomycetes</taxon>
        <taxon>Eurotiomycetidae</taxon>
        <taxon>Eurotiales</taxon>
        <taxon>Aspergillaceae</taxon>
        <taxon>Penicillium</taxon>
    </lineage>
</organism>
<feature type="compositionally biased region" description="Basic and acidic residues" evidence="6">
    <location>
        <begin position="42"/>
        <end position="52"/>
    </location>
</feature>
<gene>
    <name evidence="9" type="ORF">NUU61_006535</name>
</gene>
<feature type="compositionally biased region" description="Acidic residues" evidence="6">
    <location>
        <begin position="969"/>
        <end position="982"/>
    </location>
</feature>
<evidence type="ECO:0000256" key="6">
    <source>
        <dbReference type="SAM" id="MobiDB-lite"/>
    </source>
</evidence>
<dbReference type="GO" id="GO:0046873">
    <property type="term" value="F:metal ion transmembrane transporter activity"/>
    <property type="evidence" value="ECO:0007669"/>
    <property type="project" value="InterPro"/>
</dbReference>
<dbReference type="InterPro" id="IPR045863">
    <property type="entry name" value="CorA_TM1_TM2"/>
</dbReference>
<feature type="compositionally biased region" description="Basic and acidic residues" evidence="6">
    <location>
        <begin position="993"/>
        <end position="1002"/>
    </location>
</feature>
<feature type="region of interest" description="Disordered" evidence="6">
    <location>
        <begin position="147"/>
        <end position="166"/>
    </location>
</feature>
<feature type="region of interest" description="Disordered" evidence="6">
    <location>
        <begin position="516"/>
        <end position="564"/>
    </location>
</feature>
<dbReference type="InterPro" id="IPR050829">
    <property type="entry name" value="CorA_MIT"/>
</dbReference>
<keyword evidence="10" id="KW-1185">Reference proteome</keyword>
<evidence type="ECO:0000256" key="5">
    <source>
        <dbReference type="SAM" id="Coils"/>
    </source>
</evidence>
<feature type="compositionally biased region" description="Basic and acidic residues" evidence="6">
    <location>
        <begin position="819"/>
        <end position="828"/>
    </location>
</feature>
<feature type="coiled-coil region" evidence="5">
    <location>
        <begin position="1591"/>
        <end position="1618"/>
    </location>
</feature>
<feature type="region of interest" description="Disordered" evidence="6">
    <location>
        <begin position="776"/>
        <end position="1127"/>
    </location>
</feature>
<sequence>MVPIDTAMASDYSSGVVVSPMSSPSGGYSIASESTYTLSHPRASENRSREPRQFTSNRPRSVSRRRPARPNPRRRYSPAYQPYYGDYPQPYGSFPYAPYYPAGLTNPYTVEYPPSLPHDPAFAAPPPGTMQTGGIMQPLAAINETQNKSGGLAGSEGLKHEQDEDSPEVHYVINIRPPQAAADEDGEIKGPGRALTHQFTFGTEEKKVPPEQYEIVQTRLVPGSEDGGHDIAILTYENDVAGKPRPETRWIHHQSNAMSLDSLEMEALRLKEIPEVARALILSVFKHLRDRNEKSFVHGNYLEPTALKFVGKNNNDESPNPESQCSVAFFAFPYLNITPLRPQHDQASVHPVRSLLQFHYSFESTEWRDTNQVVCNARETLDALHVPQIWMLLINEDLILSMGSTDLGNLGEGYISLEQARKPESNPNASQIRLVDLDGKQYCLPKERCQTWFEMISMFVGLLEPENRLSASFLEDSWRDEFELLLEENPISEVNWIETLRERENTDITIRIAQMSRDDPEQPAPQEPAVSPPPPPTYDHAPVTYTNAPENQASPYSFSMPPRDPPGNQLVRVKMFAGGTFNPSPSFSLPHQPPSQRLSPYMESPHNYPPIYNRAETLSHYATASVPPDTHQRAPESIHRPLMRDAVSLPMSYTTAYPDNAIQRRAHSRPRDRPDAGSSHQALAVQNQDGAWRQDKRPIRLKDPTGAELPIPWRVGQTWMKMYSLIGTKMQRNPDYLKAFVTGEYVLTGPEGPIAPAEWDKKIYPGCMVELTIKQPQNQSKVSSNRPALDIPTWEQRERRSSSREGSSPRTVIPRSPMKTKDVPRPRETSNSASSVSRIRPEGSRSEEGLDNSSDRQELGSSEREGTDERTQKRDPGSSISPKTYSTPRGLQETSTSISPTLESRVDSPEQHEKGTQAPPEPTSKPSELQSFVGDVEDEALPATQFLPADVQQPPLPTSALDPHGEGILTDDEDDRESESQNDGDQTLPLTDNRAESVHVDSDLAMMESRATKKTETHQTSNTDRSDKTAPDDQESIRSVATENDQVIRPLFTWHAPTPQEGSSITEARQDALLSERSLSSTEDITQSGSIHEEDDPEFPPNSSPLPSPETHPTDPEQTEALNESHTNVNVFDYLIIERDDDMASETNANPEPTNPFAYQVYNDAWTTKESLISTSPSTRSTESTPISTYSHLPEAPSSSSESHSPSLSVLDQDLEPNEEARNTGPSPAEKPPLCPIFAWETQHTVTGNSSVHNTAINSTAPEKFKDKDENIHAILEERDAEASFFLLGHPMERNFMDNLLETTRMQVLARMEIIGNSLIQLEENDNLADRRTTWKKKQKVVGSAMELLDAFVPVHYQSIDKYRLIRKFYGAMLEIAAGNFTDAYLDRVGAVVSYFCKTVRQIHAGVSRGGNEQPTTYFLPSALVDAFNPLILYVCICSQISHTACQEWNLLQAWAEKLHRSLTYGKYQLILMIRAGDYSEAKVFRRVDSEAIMTMVVERLVKMPAEKESDAHSPKIGFDLLRTYRKYISHMEFQVRKTPNAAVFDEIQQLREELNIVNTVLDQQLNVLELMRVVCTVTGHAEDKISLQCISQSRKQIKQMKRDLHELEDMAEKTSMLLRSMIEVRKESNSKAIIIFTVVTVIFLPLSFVTSYLGMNSVDIRDGEFHQSLFWMIALPSAACLVLILWIIIRFRRRLRRLSVYRLRKIGQWYEGAAVWLTRINSGPDRPSMGSIL</sequence>
<comment type="subcellular location">
    <subcellularLocation>
        <location evidence="1">Membrane</location>
        <topology evidence="1">Multi-pass membrane protein</topology>
    </subcellularLocation>
</comment>
<feature type="compositionally biased region" description="Polar residues" evidence="6">
    <location>
        <begin position="1077"/>
        <end position="1090"/>
    </location>
</feature>
<feature type="compositionally biased region" description="Basic and acidic residues" evidence="6">
    <location>
        <begin position="904"/>
        <end position="915"/>
    </location>
</feature>
<evidence type="ECO:0000256" key="1">
    <source>
        <dbReference type="ARBA" id="ARBA00004141"/>
    </source>
</evidence>
<feature type="region of interest" description="Disordered" evidence="6">
    <location>
        <begin position="658"/>
        <end position="697"/>
    </location>
</feature>
<feature type="compositionally biased region" description="Low complexity" evidence="6">
    <location>
        <begin position="12"/>
        <end position="29"/>
    </location>
</feature>
<dbReference type="InterPro" id="IPR054464">
    <property type="entry name" value="ULD_fung"/>
</dbReference>